<feature type="domain" description="Flagellar protein FlgJ N-terminal" evidence="1">
    <location>
        <begin position="77"/>
        <end position="114"/>
    </location>
</feature>
<evidence type="ECO:0000313" key="2">
    <source>
        <dbReference type="EMBL" id="AJC90315.1"/>
    </source>
</evidence>
<evidence type="ECO:0000313" key="3">
    <source>
        <dbReference type="Proteomes" id="UP000031135"/>
    </source>
</evidence>
<proteinExistence type="predicted"/>
<dbReference type="InterPro" id="IPR016511">
    <property type="entry name" value="UCP007248"/>
</dbReference>
<dbReference type="HOGENOM" id="CLU_170908_0_0_7"/>
<dbReference type="InterPro" id="IPR019301">
    <property type="entry name" value="Flagellar_prot_FlgJ_N"/>
</dbReference>
<evidence type="ECO:0000259" key="1">
    <source>
        <dbReference type="Pfam" id="PF10135"/>
    </source>
</evidence>
<name>A0A0A8H9H7_9BACT</name>
<dbReference type="KEGG" id="csm:CSUB8521_0432"/>
<accession>A0A0A8H9H7</accession>
<dbReference type="Proteomes" id="UP000031135">
    <property type="component" value="Chromosome"/>
</dbReference>
<protein>
    <recommendedName>
        <fullName evidence="1">Flagellar protein FlgJ N-terminal domain-containing protein</fullName>
    </recommendedName>
</protein>
<sequence length="121" mass="13689">MRVDNYLASKNYSSELYESITKHNNSYKAAKNYADSAFKNDLTHIQALNDEDKALKEQTDAFEAFLIKSVLDISLKQENSLFGKDASDEIYSSMYNDTMSKALSGGLGFSKLLFDYLKERG</sequence>
<dbReference type="PIRSF" id="PIRSF007248">
    <property type="entry name" value="UCP007248"/>
    <property type="match status" value="1"/>
</dbReference>
<dbReference type="AlphaFoldDB" id="A0A0A8H9H7"/>
<reference evidence="2 3" key="1">
    <citation type="journal article" date="2014" name="Genome Biol. Evol.">
        <title>Comparative Genomics of the Campylobacter lari Group.</title>
        <authorList>
            <person name="Miller W.G."/>
            <person name="Yee E."/>
            <person name="Chapman M.H."/>
            <person name="Smith T.P."/>
            <person name="Bono J.L."/>
            <person name="Huynh S."/>
            <person name="Parker C.T."/>
            <person name="Vandamme P."/>
            <person name="Luong K."/>
            <person name="Korlach J."/>
        </authorList>
    </citation>
    <scope>NUCLEOTIDE SEQUENCE [LARGE SCALE GENOMIC DNA]</scope>
    <source>
        <strain evidence="2 3">LMG 24374</strain>
    </source>
</reference>
<dbReference type="EMBL" id="CP007772">
    <property type="protein sequence ID" value="AJC90315.1"/>
    <property type="molecule type" value="Genomic_DNA"/>
</dbReference>
<gene>
    <name evidence="2" type="ORF">CSUB8521_0432</name>
</gene>
<organism evidence="2 3">
    <name type="scientific">Campylobacter subantarcticus LMG 24374</name>
    <dbReference type="NCBI Taxonomy" id="1388751"/>
    <lineage>
        <taxon>Bacteria</taxon>
        <taxon>Pseudomonadati</taxon>
        <taxon>Campylobacterota</taxon>
        <taxon>Epsilonproteobacteria</taxon>
        <taxon>Campylobacterales</taxon>
        <taxon>Campylobacteraceae</taxon>
        <taxon>Campylobacter</taxon>
    </lineage>
</organism>
<dbReference type="RefSeq" id="WP_039617679.1">
    <property type="nucleotide sequence ID" value="NZ_CP007772.1"/>
</dbReference>
<dbReference type="Pfam" id="PF10135">
    <property type="entry name" value="Rod-binding"/>
    <property type="match status" value="1"/>
</dbReference>